<evidence type="ECO:0000313" key="2">
    <source>
        <dbReference type="EMBL" id="KGK37550.1"/>
    </source>
</evidence>
<gene>
    <name evidence="2" type="ORF">JL09_g3321</name>
</gene>
<dbReference type="InterPro" id="IPR029063">
    <property type="entry name" value="SAM-dependent_MTases_sf"/>
</dbReference>
<feature type="compositionally biased region" description="Low complexity" evidence="1">
    <location>
        <begin position="241"/>
        <end position="252"/>
    </location>
</feature>
<feature type="region of interest" description="Disordered" evidence="1">
    <location>
        <begin position="562"/>
        <end position="593"/>
    </location>
</feature>
<proteinExistence type="predicted"/>
<feature type="region of interest" description="Disordered" evidence="1">
    <location>
        <begin position="222"/>
        <end position="252"/>
    </location>
</feature>
<reference evidence="3" key="1">
    <citation type="journal article" date="2014" name="Microb. Cell Fact.">
        <title>Exploiting Issatchenkia orientalis SD108 for succinic acid production.</title>
        <authorList>
            <person name="Xiao H."/>
            <person name="Shao Z."/>
            <person name="Jiang Y."/>
            <person name="Dole S."/>
            <person name="Zhao H."/>
        </authorList>
    </citation>
    <scope>NUCLEOTIDE SEQUENCE [LARGE SCALE GENOMIC DNA]</scope>
    <source>
        <strain evidence="3">SD108</strain>
    </source>
</reference>
<comment type="caution">
    <text evidence="2">The sequence shown here is derived from an EMBL/GenBank/DDBJ whole genome shotgun (WGS) entry which is preliminary data.</text>
</comment>
<sequence>MDALPAYNVSRRNKSKLRLYRNPTDLGDAAPVTLPNPRNMPDESMQRASTLPVTKSESPSASIYSDIQYFDSGDDSKLKKQAKQKKNKLLRFTKKAGKFASDIAFGSAMEDDTGYITHPFIPHVGGHGFKSSKPTLKPQLEEEYQKKLHNIRSQTESHGMMYYHDYLRFFLKYMDESEPNDPCNYAITRNSLWWDWLQSYLKEVLRTLQTRQRAIDAKKLEDGNSETTATIESPDRNLKRSQTSSSSLSSSSHQVEIEELRKKLKSLPTIEEIEAEIFQDRRIVLLLLWHNQILDKLSLRTSTLSKILKRYPKDSEICVITTNKLKSFRASPKAKLRKLFKNHILPAYLELIDGWNIRHDFPDYRTNMVSLTDRFQSILDLKSTGYLPEKLVGENPHFCDYSFLSEEFVNSKMDKRERTFLSKYSSFTAPSMERLPLKDESQSLIFAPDFSRLVLTKSDVDAGLIEFDRVLKPGGSISLIMFDSLSYTHTPNVDNEVTLAQYIQIYINQCITKLSKLPKISEYILSSLQSHNFKNVKFVKLGIPAIGTFTDDFDKEKLDNSRITGQKQPSNSMKNRPHVLSSTSTLKPAGTSVSTNSTDLFDYHENYDPARVEDTLPNISDQPIASVYSMYSSFIEFLRVSQLVDLHSWMNDPVEGKVRSSTMNGVAAVSDITATILEMWLDWKLNNFNGQFVKEIIVERLIDSVDKDGYDGELGVRILDTDGNFWCNPQNGEVSAWYDSHHGEFNDGFVLGLDSVFLVTAEKL</sequence>
<evidence type="ECO:0000313" key="3">
    <source>
        <dbReference type="Proteomes" id="UP000029867"/>
    </source>
</evidence>
<feature type="region of interest" description="Disordered" evidence="1">
    <location>
        <begin position="21"/>
        <end position="59"/>
    </location>
</feature>
<dbReference type="Gene3D" id="3.40.50.150">
    <property type="entry name" value="Vaccinia Virus protein VP39"/>
    <property type="match status" value="1"/>
</dbReference>
<dbReference type="SUPFAM" id="SSF53335">
    <property type="entry name" value="S-adenosyl-L-methionine-dependent methyltransferases"/>
    <property type="match status" value="1"/>
</dbReference>
<dbReference type="AlphaFoldDB" id="A0A099NY55"/>
<evidence type="ECO:0000256" key="1">
    <source>
        <dbReference type="SAM" id="MobiDB-lite"/>
    </source>
</evidence>
<dbReference type="Proteomes" id="UP000029867">
    <property type="component" value="Unassembled WGS sequence"/>
</dbReference>
<name>A0A099NY55_PICKU</name>
<protein>
    <submittedName>
        <fullName evidence="2">Uncharacterized protein</fullName>
    </submittedName>
</protein>
<dbReference type="VEuPathDB" id="FungiDB:C5L36_0C01680"/>
<accession>A0A099NY55</accession>
<feature type="compositionally biased region" description="Polar residues" evidence="1">
    <location>
        <begin position="46"/>
        <end position="59"/>
    </location>
</feature>
<dbReference type="EMBL" id="JQFK01000034">
    <property type="protein sequence ID" value="KGK37550.1"/>
    <property type="molecule type" value="Genomic_DNA"/>
</dbReference>
<dbReference type="HOGENOM" id="CLU_365258_0_0_1"/>
<organism evidence="2 3">
    <name type="scientific">Pichia kudriavzevii</name>
    <name type="common">Yeast</name>
    <name type="synonym">Issatchenkia orientalis</name>
    <dbReference type="NCBI Taxonomy" id="4909"/>
    <lineage>
        <taxon>Eukaryota</taxon>
        <taxon>Fungi</taxon>
        <taxon>Dikarya</taxon>
        <taxon>Ascomycota</taxon>
        <taxon>Saccharomycotina</taxon>
        <taxon>Pichiomycetes</taxon>
        <taxon>Pichiales</taxon>
        <taxon>Pichiaceae</taxon>
        <taxon>Pichia</taxon>
    </lineage>
</organism>